<accession>A0AAD5LFF4</accession>
<dbReference type="AlphaFoldDB" id="A0AAD5LFF4"/>
<dbReference type="InterPro" id="IPR019410">
    <property type="entry name" value="Methyltransf_16"/>
</dbReference>
<dbReference type="PANTHER" id="PTHR14614:SF123">
    <property type="entry name" value="OS04G0645500 PROTEIN"/>
    <property type="match status" value="1"/>
</dbReference>
<dbReference type="Pfam" id="PF10294">
    <property type="entry name" value="Methyltransf_16"/>
    <property type="match status" value="1"/>
</dbReference>
<evidence type="ECO:0000313" key="2">
    <source>
        <dbReference type="Proteomes" id="UP001209570"/>
    </source>
</evidence>
<evidence type="ECO:0000313" key="1">
    <source>
        <dbReference type="EMBL" id="KAJ0399245.1"/>
    </source>
</evidence>
<comment type="caution">
    <text evidence="1">The sequence shown here is derived from an EMBL/GenBank/DDBJ whole genome shotgun (WGS) entry which is preliminary data.</text>
</comment>
<dbReference type="PANTHER" id="PTHR14614">
    <property type="entry name" value="HEPATOCELLULAR CARCINOMA-ASSOCIATED ANTIGEN"/>
    <property type="match status" value="1"/>
</dbReference>
<name>A0AAD5LFF4_PYTIN</name>
<dbReference type="EMBL" id="JAKCXM010000189">
    <property type="protein sequence ID" value="KAJ0399245.1"/>
    <property type="molecule type" value="Genomic_DNA"/>
</dbReference>
<gene>
    <name evidence="1" type="ORF">P43SY_007093</name>
</gene>
<dbReference type="SUPFAM" id="SSF53335">
    <property type="entry name" value="S-adenosyl-L-methionine-dependent methyltransferases"/>
    <property type="match status" value="1"/>
</dbReference>
<dbReference type="Proteomes" id="UP001209570">
    <property type="component" value="Unassembled WGS sequence"/>
</dbReference>
<dbReference type="Gene3D" id="3.40.50.150">
    <property type="entry name" value="Vaccinia Virus protein VP39"/>
    <property type="match status" value="1"/>
</dbReference>
<organism evidence="1 2">
    <name type="scientific">Pythium insidiosum</name>
    <name type="common">Pythiosis disease agent</name>
    <dbReference type="NCBI Taxonomy" id="114742"/>
    <lineage>
        <taxon>Eukaryota</taxon>
        <taxon>Sar</taxon>
        <taxon>Stramenopiles</taxon>
        <taxon>Oomycota</taxon>
        <taxon>Peronosporomycetes</taxon>
        <taxon>Pythiales</taxon>
        <taxon>Pythiaceae</taxon>
        <taxon>Pythium</taxon>
    </lineage>
</organism>
<protein>
    <submittedName>
        <fullName evidence="1">Uncharacterized protein</fullName>
    </submittedName>
</protein>
<sequence length="262" mass="29302">MTSSAATDFRLKDDALQVFTEDNVDRLEESIRVKVFGQELALSLLLKEDELAPLFSGAAWAGTLLWDAAQFREELRDPDNRLRVIELGAGISGVPGMAARVAGAHHVVITEQDDLLELMHRNLADNASVLRTSAERSAGIHARPLSWGISETTKYLDEHPDEPIDYLDEHPDEPIDVILSCDCIYEPLYGQSWRALAQTMQLLCERNPQAVVLMCVERRNQDGIDKFLAFVDDETKLECTMTEQTIGATNNTLQLYSLKLSN</sequence>
<proteinExistence type="predicted"/>
<reference evidence="1" key="1">
    <citation type="submission" date="2021-12" db="EMBL/GenBank/DDBJ databases">
        <title>Prjna785345.</title>
        <authorList>
            <person name="Rujirawat T."/>
            <person name="Krajaejun T."/>
        </authorList>
    </citation>
    <scope>NUCLEOTIDE SEQUENCE</scope>
    <source>
        <strain evidence="1">Pi057C3</strain>
    </source>
</reference>
<dbReference type="InterPro" id="IPR029063">
    <property type="entry name" value="SAM-dependent_MTases_sf"/>
</dbReference>
<keyword evidence="2" id="KW-1185">Reference proteome</keyword>